<organism evidence="1 2">
    <name type="scientific">Acinetobacter faecalis</name>
    <dbReference type="NCBI Taxonomy" id="2665161"/>
    <lineage>
        <taxon>Bacteria</taxon>
        <taxon>Pseudomonadati</taxon>
        <taxon>Pseudomonadota</taxon>
        <taxon>Gammaproteobacteria</taxon>
        <taxon>Moraxellales</taxon>
        <taxon>Moraxellaceae</taxon>
        <taxon>Acinetobacter</taxon>
    </lineage>
</organism>
<dbReference type="EMBL" id="WLYL01000019">
    <property type="protein sequence ID" value="MTD11290.1"/>
    <property type="molecule type" value="Genomic_DNA"/>
</dbReference>
<protein>
    <submittedName>
        <fullName evidence="1">Acylneuraminate cytidylyltransferase family protein</fullName>
    </submittedName>
</protein>
<evidence type="ECO:0000313" key="2">
    <source>
        <dbReference type="Proteomes" id="UP000473854"/>
    </source>
</evidence>
<keyword evidence="1" id="KW-0808">Transferase</keyword>
<reference evidence="1 2" key="1">
    <citation type="submission" date="2019-11" db="EMBL/GenBank/DDBJ databases">
        <authorList>
            <person name="An D."/>
        </authorList>
    </citation>
    <scope>NUCLEOTIDE SEQUENCE [LARGE SCALE GENOMIC DNA]</scope>
    <source>
        <strain evidence="1 2">YIM 103518</strain>
    </source>
</reference>
<dbReference type="InterPro" id="IPR003329">
    <property type="entry name" value="Cytidylyl_trans"/>
</dbReference>
<comment type="caution">
    <text evidence="1">The sequence shown here is derived from an EMBL/GenBank/DDBJ whole genome shotgun (WGS) entry which is preliminary data.</text>
</comment>
<gene>
    <name evidence="1" type="ORF">GIX10_07590</name>
</gene>
<dbReference type="Gene3D" id="3.90.550.10">
    <property type="entry name" value="Spore Coat Polysaccharide Biosynthesis Protein SpsA, Chain A"/>
    <property type="match status" value="1"/>
</dbReference>
<dbReference type="PANTHER" id="PTHR21485">
    <property type="entry name" value="HAD SUPERFAMILY MEMBERS CMAS AND KDSC"/>
    <property type="match status" value="1"/>
</dbReference>
<dbReference type="Pfam" id="PF02348">
    <property type="entry name" value="CTP_transf_3"/>
    <property type="match status" value="1"/>
</dbReference>
<proteinExistence type="predicted"/>
<dbReference type="PANTHER" id="PTHR21485:SF6">
    <property type="entry name" value="N-ACYLNEURAMINATE CYTIDYLYLTRANSFERASE-RELATED"/>
    <property type="match status" value="1"/>
</dbReference>
<dbReference type="RefSeq" id="WP_154772897.1">
    <property type="nucleotide sequence ID" value="NZ_WLYL01000019.1"/>
</dbReference>
<evidence type="ECO:0000313" key="1">
    <source>
        <dbReference type="EMBL" id="MTD11290.1"/>
    </source>
</evidence>
<accession>A0A6L6GFB5</accession>
<keyword evidence="1" id="KW-0548">Nucleotidyltransferase</keyword>
<dbReference type="SUPFAM" id="SSF53448">
    <property type="entry name" value="Nucleotide-diphospho-sugar transferases"/>
    <property type="match status" value="1"/>
</dbReference>
<dbReference type="Proteomes" id="UP000473854">
    <property type="component" value="Unassembled WGS sequence"/>
</dbReference>
<dbReference type="AlphaFoldDB" id="A0A6L6GFB5"/>
<name>A0A6L6GFB5_9GAMM</name>
<dbReference type="InterPro" id="IPR029044">
    <property type="entry name" value="Nucleotide-diphossugar_trans"/>
</dbReference>
<sequence length="228" mass="26694">MKFNLFLPCRSGSQRIKNKNTRVFGHYSFGLLEHKLLQFSKMECVDSLTVDTDDELIIDFLSEFKSNFKYPVHVCRRPSALAKADSLDNYLQYIPTIMPEGIIFWTHVTSPFFNEFEMETVINLFKEKCINAEYDSLMSVNKIQTFLWNNTGCISHDRDFIKWPQTQDLQAIYEVNSAAFLIDKNKMMEIKDRIGDNPYLYVSSKLGAIDVDWPEDFVFAEKLLRTNF</sequence>
<dbReference type="GO" id="GO:0008781">
    <property type="term" value="F:N-acylneuraminate cytidylyltransferase activity"/>
    <property type="evidence" value="ECO:0007669"/>
    <property type="project" value="TreeGrafter"/>
</dbReference>
<dbReference type="InterPro" id="IPR050793">
    <property type="entry name" value="CMP-NeuNAc_synthase"/>
</dbReference>